<evidence type="ECO:0000313" key="2">
    <source>
        <dbReference type="Proteomes" id="UP000005336"/>
    </source>
</evidence>
<keyword evidence="2" id="KW-1185">Reference proteome</keyword>
<dbReference type="Proteomes" id="UP000005336">
    <property type="component" value="Unassembled WGS sequence"/>
</dbReference>
<sequence length="40" mass="4737">MFFILGLNHICTACLVQQQNACLKTFSDRHYRLNRFKTFG</sequence>
<dbReference type="PATRIC" id="fig|1030841.3.peg.1134"/>
<reference evidence="1 2" key="1">
    <citation type="submission" date="2011-06" db="EMBL/GenBank/DDBJ databases">
        <authorList>
            <person name="Muzny D."/>
            <person name="Qin X."/>
            <person name="Deng J."/>
            <person name="Jiang H."/>
            <person name="Liu Y."/>
            <person name="Qu J."/>
            <person name="Song X.-Z."/>
            <person name="Zhang L."/>
            <person name="Thornton R."/>
            <person name="Coyle M."/>
            <person name="Francisco L."/>
            <person name="Jackson L."/>
            <person name="Javaid M."/>
            <person name="Korchina V."/>
            <person name="Kovar C."/>
            <person name="Mata R."/>
            <person name="Mathew T."/>
            <person name="Ngo R."/>
            <person name="Nguyen L."/>
            <person name="Nguyen N."/>
            <person name="Okwuonu G."/>
            <person name="Ongeri F."/>
            <person name="Pham C."/>
            <person name="Simmons D."/>
            <person name="Wilczek-Boney K."/>
            <person name="Hale W."/>
            <person name="Jakkamsetti A."/>
            <person name="Pham P."/>
            <person name="Ruth R."/>
            <person name="San Lucas F."/>
            <person name="Warren J."/>
            <person name="Zhang J."/>
            <person name="Zhao Z."/>
            <person name="Zhou C."/>
            <person name="Zhu D."/>
            <person name="Lee S."/>
            <person name="Bess C."/>
            <person name="Blankenburg K."/>
            <person name="Forbes L."/>
            <person name="Fu Q."/>
            <person name="Gubbala S."/>
            <person name="Hirani K."/>
            <person name="Jayaseelan J.C."/>
            <person name="Lara F."/>
            <person name="Munidasa M."/>
            <person name="Palculict T."/>
            <person name="Patil S."/>
            <person name="Pu L.-L."/>
            <person name="Saada N."/>
            <person name="Tang L."/>
            <person name="Weissenberger G."/>
            <person name="Zhu Y."/>
            <person name="Hemphill L."/>
            <person name="Shang Y."/>
            <person name="Youmans B."/>
            <person name="Ayvaz T."/>
            <person name="Ross M."/>
            <person name="Santibanez J."/>
            <person name="Aqrawi P."/>
            <person name="Gross S."/>
            <person name="Joshi V."/>
            <person name="Fowler G."/>
            <person name="Nazareth L."/>
            <person name="Reid J."/>
            <person name="Worley K."/>
            <person name="Petrosino J."/>
            <person name="Highlander S."/>
            <person name="Gibbs R."/>
        </authorList>
    </citation>
    <scope>NUCLEOTIDE SEQUENCE [LARGE SCALE GENOMIC DNA]</scope>
    <source>
        <strain evidence="1 2">9715</strain>
    </source>
</reference>
<evidence type="ECO:0000313" key="1">
    <source>
        <dbReference type="EMBL" id="EGZ47115.1"/>
    </source>
</evidence>
<accession>G4CPZ5</accession>
<gene>
    <name evidence="1" type="ORF">HMPREF9370_1155</name>
</gene>
<dbReference type="AlphaFoldDB" id="G4CPZ5"/>
<proteinExistence type="predicted"/>
<dbReference type="EMBL" id="AGAZ01000042">
    <property type="protein sequence ID" value="EGZ47115.1"/>
    <property type="molecule type" value="Genomic_DNA"/>
</dbReference>
<organism evidence="1 2">
    <name type="scientific">Neisseria wadsworthii 9715</name>
    <dbReference type="NCBI Taxonomy" id="1030841"/>
    <lineage>
        <taxon>Bacteria</taxon>
        <taxon>Pseudomonadati</taxon>
        <taxon>Pseudomonadota</taxon>
        <taxon>Betaproteobacteria</taxon>
        <taxon>Neisseriales</taxon>
        <taxon>Neisseriaceae</taxon>
        <taxon>Neisseria</taxon>
    </lineage>
</organism>
<comment type="caution">
    <text evidence="1">The sequence shown here is derived from an EMBL/GenBank/DDBJ whole genome shotgun (WGS) entry which is preliminary data.</text>
</comment>
<name>G4CPZ5_9NEIS</name>
<dbReference type="HOGENOM" id="CLU_3293043_0_0_4"/>
<protein>
    <submittedName>
        <fullName evidence="1">Uncharacterized protein</fullName>
    </submittedName>
</protein>